<keyword evidence="3" id="KW-0547">Nucleotide-binding</keyword>
<keyword evidence="1" id="KW-0472">Membrane</keyword>
<dbReference type="InterPro" id="IPR033406">
    <property type="entry name" value="DUF5113"/>
</dbReference>
<feature type="transmembrane region" description="Helical" evidence="1">
    <location>
        <begin position="49"/>
        <end position="67"/>
    </location>
</feature>
<comment type="caution">
    <text evidence="3">The sequence shown here is derived from an EMBL/GenBank/DDBJ whole genome shotgun (WGS) entry which is preliminary data.</text>
</comment>
<reference evidence="3" key="2">
    <citation type="submission" date="2021-04" db="EMBL/GenBank/DDBJ databases">
        <authorList>
            <person name="Gilroy R."/>
        </authorList>
    </citation>
    <scope>NUCLEOTIDE SEQUENCE</scope>
    <source>
        <strain evidence="3">ChiHecec3B27-8219</strain>
    </source>
</reference>
<proteinExistence type="predicted"/>
<dbReference type="Proteomes" id="UP000824055">
    <property type="component" value="Unassembled WGS sequence"/>
</dbReference>
<keyword evidence="1" id="KW-1133">Transmembrane helix</keyword>
<dbReference type="GO" id="GO:0005524">
    <property type="term" value="F:ATP binding"/>
    <property type="evidence" value="ECO:0007669"/>
    <property type="project" value="UniProtKB-KW"/>
</dbReference>
<dbReference type="EMBL" id="DXBE01000039">
    <property type="protein sequence ID" value="HIZ69297.1"/>
    <property type="molecule type" value="Genomic_DNA"/>
</dbReference>
<organism evidence="3 4">
    <name type="scientific">Candidatus Prevotella avicola</name>
    <dbReference type="NCBI Taxonomy" id="2838738"/>
    <lineage>
        <taxon>Bacteria</taxon>
        <taxon>Pseudomonadati</taxon>
        <taxon>Bacteroidota</taxon>
        <taxon>Bacteroidia</taxon>
        <taxon>Bacteroidales</taxon>
        <taxon>Prevotellaceae</taxon>
        <taxon>Prevotella</taxon>
    </lineage>
</organism>
<sequence>GGHGFGLLNCKGIIEKYKKVSSIFHVCDIWAVSQMGKGSRISFRLPKGIMRIVLLLCGFMTFTSISLQAQGTSRLEIARELADSAYNSNIAGRFERALHFADSATLYIEAHATSYVQKNGLTKHAWDKSRSDGWNWFQKGVDLPYDVLLTLYNEKAIAALALHKWEVYQTNNKAYTELFRAYSADVSLPTYVTTLQQSEANKIIAVALLVLLLLSIFPVYYFLYYRHVLYRRFAVEKINDINETLLSAASDKEKLARIETIWRQHKNMGNTSREFSDIVAEIEEALRQSIAADKDKAANLEIATDELRRVNYESERLHVSNSVLDNCLSTLKHETMYYPARIQQLIVDHPEDVMALRELVDYYHSLYVMLSRQAAQQVEGNLRYDDTLVEYLFDTLRKIAGDIRVNVKADEKQDSYIIYNVYMPKVTYTEEQRLGLFTPLTVDLRYLICKQIVREIGEATNLRRCGILALPATIGTEIKILLPKLKQTVI</sequence>
<protein>
    <submittedName>
        <fullName evidence="3">ATP-binding protein</fullName>
    </submittedName>
</protein>
<evidence type="ECO:0000259" key="2">
    <source>
        <dbReference type="Pfam" id="PF17140"/>
    </source>
</evidence>
<keyword evidence="3" id="KW-0067">ATP-binding</keyword>
<dbReference type="Pfam" id="PF17140">
    <property type="entry name" value="DUF5113"/>
    <property type="match status" value="1"/>
</dbReference>
<name>A0A9D2FZ62_9BACT</name>
<keyword evidence="1" id="KW-0812">Transmembrane</keyword>
<gene>
    <name evidence="3" type="ORF">H9966_05335</name>
</gene>
<feature type="domain" description="DUF5113" evidence="2">
    <location>
        <begin position="75"/>
        <end position="226"/>
    </location>
</feature>
<evidence type="ECO:0000313" key="3">
    <source>
        <dbReference type="EMBL" id="HIZ69297.1"/>
    </source>
</evidence>
<evidence type="ECO:0000313" key="4">
    <source>
        <dbReference type="Proteomes" id="UP000824055"/>
    </source>
</evidence>
<feature type="non-terminal residue" evidence="3">
    <location>
        <position position="1"/>
    </location>
</feature>
<dbReference type="AlphaFoldDB" id="A0A9D2FZ62"/>
<accession>A0A9D2FZ62</accession>
<feature type="transmembrane region" description="Helical" evidence="1">
    <location>
        <begin position="203"/>
        <end position="223"/>
    </location>
</feature>
<reference evidence="3" key="1">
    <citation type="journal article" date="2021" name="PeerJ">
        <title>Extensive microbial diversity within the chicken gut microbiome revealed by metagenomics and culture.</title>
        <authorList>
            <person name="Gilroy R."/>
            <person name="Ravi A."/>
            <person name="Getino M."/>
            <person name="Pursley I."/>
            <person name="Horton D.L."/>
            <person name="Alikhan N.F."/>
            <person name="Baker D."/>
            <person name="Gharbi K."/>
            <person name="Hall N."/>
            <person name="Watson M."/>
            <person name="Adriaenssens E.M."/>
            <person name="Foster-Nyarko E."/>
            <person name="Jarju S."/>
            <person name="Secka A."/>
            <person name="Antonio M."/>
            <person name="Oren A."/>
            <person name="Chaudhuri R.R."/>
            <person name="La Ragione R."/>
            <person name="Hildebrand F."/>
            <person name="Pallen M.J."/>
        </authorList>
    </citation>
    <scope>NUCLEOTIDE SEQUENCE</scope>
    <source>
        <strain evidence="3">ChiHecec3B27-8219</strain>
    </source>
</reference>
<evidence type="ECO:0000256" key="1">
    <source>
        <dbReference type="SAM" id="Phobius"/>
    </source>
</evidence>